<dbReference type="AlphaFoldDB" id="A0A7T8JVZ5"/>
<organism evidence="1 2">
    <name type="scientific">Caligus rogercresseyi</name>
    <name type="common">Sea louse</name>
    <dbReference type="NCBI Taxonomy" id="217165"/>
    <lineage>
        <taxon>Eukaryota</taxon>
        <taxon>Metazoa</taxon>
        <taxon>Ecdysozoa</taxon>
        <taxon>Arthropoda</taxon>
        <taxon>Crustacea</taxon>
        <taxon>Multicrustacea</taxon>
        <taxon>Hexanauplia</taxon>
        <taxon>Copepoda</taxon>
        <taxon>Siphonostomatoida</taxon>
        <taxon>Caligidae</taxon>
        <taxon>Caligus</taxon>
    </lineage>
</organism>
<evidence type="ECO:0000313" key="1">
    <source>
        <dbReference type="EMBL" id="QQP36504.1"/>
    </source>
</evidence>
<dbReference type="OrthoDB" id="6374244at2759"/>
<name>A0A7T8JVZ5_CALRO</name>
<sequence length="76" mass="8724">MGVTAHTISLKLGRRNFAIACRRMEGSHTYDKVTEVLKFILQDWGIQWKTVGMVTDNAQDFVKAFNVYGKQTQLFI</sequence>
<reference evidence="2" key="1">
    <citation type="submission" date="2021-01" db="EMBL/GenBank/DDBJ databases">
        <title>Caligus Genome Assembly.</title>
        <authorList>
            <person name="Gallardo-Escarate C."/>
        </authorList>
    </citation>
    <scope>NUCLEOTIDE SEQUENCE [LARGE SCALE GENOMIC DNA]</scope>
</reference>
<dbReference type="Proteomes" id="UP000595437">
    <property type="component" value="Chromosome 16"/>
</dbReference>
<protein>
    <submittedName>
        <fullName evidence="1">Uncharacterized protein</fullName>
    </submittedName>
</protein>
<dbReference type="EMBL" id="CP045905">
    <property type="protein sequence ID" value="QQP36504.1"/>
    <property type="molecule type" value="Genomic_DNA"/>
</dbReference>
<gene>
    <name evidence="1" type="ORF">FKW44_021633</name>
</gene>
<accession>A0A7T8JVZ5</accession>
<evidence type="ECO:0000313" key="2">
    <source>
        <dbReference type="Proteomes" id="UP000595437"/>
    </source>
</evidence>
<dbReference type="SUPFAM" id="SSF53098">
    <property type="entry name" value="Ribonuclease H-like"/>
    <property type="match status" value="1"/>
</dbReference>
<proteinExistence type="predicted"/>
<dbReference type="InterPro" id="IPR012337">
    <property type="entry name" value="RNaseH-like_sf"/>
</dbReference>
<dbReference type="PANTHER" id="PTHR47501">
    <property type="entry name" value="TRANSPOSASE-RELATED"/>
    <property type="match status" value="1"/>
</dbReference>
<keyword evidence="2" id="KW-1185">Reference proteome</keyword>